<name>A0A2Z6S6X5_9GLOM</name>
<accession>A0A2Z6S6X5</accession>
<proteinExistence type="predicted"/>
<gene>
    <name evidence="1" type="ORF">RclHR1_06950001</name>
</gene>
<dbReference type="Proteomes" id="UP000247702">
    <property type="component" value="Unassembled WGS sequence"/>
</dbReference>
<keyword evidence="2" id="KW-1185">Reference proteome</keyword>
<dbReference type="AlphaFoldDB" id="A0A2Z6S6X5"/>
<sequence length="126" mass="14806">MVFQRSGIPLKTDRYFKGPEVLYRQITIWKKWTELFQRPGTLIRSGPRSRRSPDYIRRFTTSGRVFGQDFKGPEPFLRQTSYLKAHGFPNTNKRWGRIKVRVGSKKLKLFVRIKPTGTMSKPLTTT</sequence>
<dbReference type="EMBL" id="BEXD01004087">
    <property type="protein sequence ID" value="GBC06595.1"/>
    <property type="molecule type" value="Genomic_DNA"/>
</dbReference>
<comment type="caution">
    <text evidence="1">The sequence shown here is derived from an EMBL/GenBank/DDBJ whole genome shotgun (WGS) entry which is preliminary data.</text>
</comment>
<evidence type="ECO:0000313" key="1">
    <source>
        <dbReference type="EMBL" id="GBC06595.1"/>
    </source>
</evidence>
<reference evidence="1 2" key="1">
    <citation type="submission" date="2017-11" db="EMBL/GenBank/DDBJ databases">
        <title>The genome of Rhizophagus clarus HR1 reveals common genetic basis of auxotrophy among arbuscular mycorrhizal fungi.</title>
        <authorList>
            <person name="Kobayashi Y."/>
        </authorList>
    </citation>
    <scope>NUCLEOTIDE SEQUENCE [LARGE SCALE GENOMIC DNA]</scope>
    <source>
        <strain evidence="1 2">HR1</strain>
    </source>
</reference>
<protein>
    <submittedName>
        <fullName evidence="1">Uncharacterized protein</fullName>
    </submittedName>
</protein>
<organism evidence="1 2">
    <name type="scientific">Rhizophagus clarus</name>
    <dbReference type="NCBI Taxonomy" id="94130"/>
    <lineage>
        <taxon>Eukaryota</taxon>
        <taxon>Fungi</taxon>
        <taxon>Fungi incertae sedis</taxon>
        <taxon>Mucoromycota</taxon>
        <taxon>Glomeromycotina</taxon>
        <taxon>Glomeromycetes</taxon>
        <taxon>Glomerales</taxon>
        <taxon>Glomeraceae</taxon>
        <taxon>Rhizophagus</taxon>
    </lineage>
</organism>
<evidence type="ECO:0000313" key="2">
    <source>
        <dbReference type="Proteomes" id="UP000247702"/>
    </source>
</evidence>